<evidence type="ECO:0000313" key="3">
    <source>
        <dbReference type="EnsemblMetazoa" id="Aqu2.1.08682_001"/>
    </source>
</evidence>
<feature type="region of interest" description="Disordered" evidence="1">
    <location>
        <begin position="1338"/>
        <end position="1374"/>
    </location>
</feature>
<proteinExistence type="predicted"/>
<dbReference type="InParanoid" id="A0A1X7T374"/>
<keyword evidence="2" id="KW-1133">Transmembrane helix</keyword>
<reference evidence="3" key="1">
    <citation type="submission" date="2017-05" db="UniProtKB">
        <authorList>
            <consortium name="EnsemblMetazoa"/>
        </authorList>
    </citation>
    <scope>IDENTIFICATION</scope>
</reference>
<keyword evidence="2" id="KW-0472">Membrane</keyword>
<protein>
    <recommendedName>
        <fullName evidence="4">Death domain-containing protein</fullName>
    </recommendedName>
</protein>
<evidence type="ECO:0008006" key="4">
    <source>
        <dbReference type="Google" id="ProtNLM"/>
    </source>
</evidence>
<evidence type="ECO:0000256" key="1">
    <source>
        <dbReference type="SAM" id="MobiDB-lite"/>
    </source>
</evidence>
<dbReference type="OrthoDB" id="20872at2759"/>
<name>A0A1X7T374_AMPQE</name>
<feature type="transmembrane region" description="Helical" evidence="2">
    <location>
        <begin position="53"/>
        <end position="74"/>
    </location>
</feature>
<keyword evidence="2" id="KW-0812">Transmembrane</keyword>
<dbReference type="EnsemblMetazoa" id="Aqu2.1.08682_001">
    <property type="protein sequence ID" value="Aqu2.1.08682_001"/>
    <property type="gene ID" value="Aqu2.1.08682"/>
</dbReference>
<dbReference type="SUPFAM" id="SSF52540">
    <property type="entry name" value="P-loop containing nucleoside triphosphate hydrolases"/>
    <property type="match status" value="1"/>
</dbReference>
<organism evidence="3">
    <name type="scientific">Amphimedon queenslandica</name>
    <name type="common">Sponge</name>
    <dbReference type="NCBI Taxonomy" id="400682"/>
    <lineage>
        <taxon>Eukaryota</taxon>
        <taxon>Metazoa</taxon>
        <taxon>Porifera</taxon>
        <taxon>Demospongiae</taxon>
        <taxon>Heteroscleromorpha</taxon>
        <taxon>Haplosclerida</taxon>
        <taxon>Niphatidae</taxon>
        <taxon>Amphimedon</taxon>
    </lineage>
</organism>
<evidence type="ECO:0000256" key="2">
    <source>
        <dbReference type="SAM" id="Phobius"/>
    </source>
</evidence>
<dbReference type="InterPro" id="IPR027417">
    <property type="entry name" value="P-loop_NTPase"/>
</dbReference>
<feature type="compositionally biased region" description="Basic and acidic residues" evidence="1">
    <location>
        <begin position="1349"/>
        <end position="1361"/>
    </location>
</feature>
<accession>A0A1X7T374</accession>
<sequence>MIDVSQWRASIGLWNYCQAASSRPANGHHSHSFKAAVDNKSDSTGYIQEEKRCTLPAILFIIGFIVIYFCFLLLKHNSIPPPGHCYCYQVQCTTGDIVTDTLQSVVLPGDINIFSSISCLLLLLSGDVEFNPGPTVEEACRNIKEILRSHYAILEEATMGSLSRISSHLHAKGIISDSVKDLPDYNGMIQEFKTTLSLSKDVSELKRHCQVFLECISQGGPTDAAARTLAVEWGKVFDTELLLQVPTASSTMISQLSPVSNTALTGATTPHDINHSFASKASEREVYKSLDELHERFLKLVLIFKKNFEEKSNNDEQIAKQVSSWLTVDKELEHGSVDNNIDDILKKMQPHYDFIDCELLLDMSKEFLRDVTFTDDGVTYKLLINELSTHQHNSDKLCTLEPVVALKMLLQEQYKPFGRNVNALPHIYIYLQILWKEKNIKRLQKLIEKLLPQYRESIKDHITIYDGSELLSKEIQGDLERALKCGSIKYKVSMVIIQGEARVGKTSIESLILGLPYSEVSRHTSGIERSNKFGSFSINRYARTDGKRWMSVTDDDIFKVDMQEGVSTSYSKDLTEIGLIDKEWMYFFDSGGHIQFQKLLLAFMPCSSVLVLAVNLSKNLSAQSAKPMLLDDKIELLDDPYSLKIEDELQQIFSAVTCNIKQFRLMMEDQPYIKAPPNANLQVITIGTHRDNCYNETEMIQNIQIKLNSILEDKCKAIGIEYHDALHKVDGRKAMHGCGEFDESIKNIREVLQQQAYEIKVPLKWHDFGDILCKKAKGTNGILRLSSCIEFGTLVHLSKPEVLSALKYFHALKILCYYHNSPAKDIVFVKLDVLINIIRKLMIAAYESRENLKAGPEKLKQLAAKGYLSIKVLKMYSGALKGNEDILLGLFEYLKIAALIPTDEEDVVFLMPALLPLKDVSDPSTFSKTSPLLYHFNDEPVPMGLFCAVVVQLLSYPGDEKWHIVTEHCYSNFFTLQKKYSLCQVILVEQLYCIEIYCDDNFSKQNIKKSIRKAINDAMTEKHINTNNNPIEAFYCPCSLCNRSRRQCTKVEFHDSNVSIKCTYSGYSKLSDSQSHAYLSWFMTPKDESASGALEGNPKDILRTHSDKLTDAIATSLYRTLTELHDKGLIPQQAFDDILVMGVMTDYTKAMKLMSVLQRQLGLSLNPEQYLIDICHVLINQQHRTLTDIATSILHQLGQSIPDNVSSHTVLASQVDDTRDKELNMAAVIKIFISSDHHYNLIGIGLGVKVSDLIQIPGTAQKCLIIVFQRWFVANKDVSWDTLVKLCDDFPNELGKAKFELQAYTGINVGQSIPDNVSSHTVLPSPVDDISNTPVTNIRGSNEGVQLRHSHESSDTTDHGNELPSGTKGNNNKPFLDSSVKSYVALDIVAPPCFGGSCEI</sequence>